<evidence type="ECO:0000259" key="4">
    <source>
        <dbReference type="PROSITE" id="PS51304"/>
    </source>
</evidence>
<feature type="domain" description="Galectin" evidence="4">
    <location>
        <begin position="12"/>
        <end position="142"/>
    </location>
</feature>
<feature type="domain" description="Galectin" evidence="4">
    <location>
        <begin position="150"/>
        <end position="276"/>
    </location>
</feature>
<dbReference type="Gene3D" id="2.60.120.200">
    <property type="match status" value="2"/>
</dbReference>
<dbReference type="InterPro" id="IPR013320">
    <property type="entry name" value="ConA-like_dom_sf"/>
</dbReference>
<keyword evidence="1 3" id="KW-0430">Lectin</keyword>
<dbReference type="FunFam" id="2.60.120.200:FF:000124">
    <property type="entry name" value="Galectin-4"/>
    <property type="match status" value="1"/>
</dbReference>
<organism evidence="5 6">
    <name type="scientific">Acrobeloides nanus</name>
    <dbReference type="NCBI Taxonomy" id="290746"/>
    <lineage>
        <taxon>Eukaryota</taxon>
        <taxon>Metazoa</taxon>
        <taxon>Ecdysozoa</taxon>
        <taxon>Nematoda</taxon>
        <taxon>Chromadorea</taxon>
        <taxon>Rhabditida</taxon>
        <taxon>Tylenchina</taxon>
        <taxon>Cephalobomorpha</taxon>
        <taxon>Cephaloboidea</taxon>
        <taxon>Cephalobidae</taxon>
        <taxon>Acrobeloides</taxon>
    </lineage>
</organism>
<dbReference type="Pfam" id="PF00337">
    <property type="entry name" value="Gal-bind_lectin"/>
    <property type="match status" value="2"/>
</dbReference>
<dbReference type="PROSITE" id="PS51304">
    <property type="entry name" value="GALECTIN"/>
    <property type="match status" value="2"/>
</dbReference>
<dbReference type="GO" id="GO:0030246">
    <property type="term" value="F:carbohydrate binding"/>
    <property type="evidence" value="ECO:0007669"/>
    <property type="project" value="UniProtKB-UniRule"/>
</dbReference>
<dbReference type="Proteomes" id="UP000887540">
    <property type="component" value="Unplaced"/>
</dbReference>
<protein>
    <recommendedName>
        <fullName evidence="3">Galectin</fullName>
    </recommendedName>
</protein>
<dbReference type="AlphaFoldDB" id="A0A914DUE9"/>
<sequence length="276" mass="31670">MSHQHRSYPNPYKSRLQERIEPGQTLTVKGRAYSSADVFTINFVRGPDFENGDKIFHISVRFSQKKVILNTKEHGNWGKEEIHKNHLKQGEKFDIRIRAHDQRFQVFINNEEFCTYNHRAPLSAIDHFSVEGDCELEHIHWGGRYYPVPFESGISGGLSPGRRVTIYGIVEKKPSEFKINLKKANGDIAYHFNPRWSAKKVVRNSNVGGWGNEEREGGFPFEKNHIFDIEIANEQYSIQTFVNGDQFCSFAHRTDPHGITGIEVVGDIELIGIVVD</sequence>
<evidence type="ECO:0000313" key="5">
    <source>
        <dbReference type="Proteomes" id="UP000887540"/>
    </source>
</evidence>
<reference evidence="6" key="1">
    <citation type="submission" date="2022-11" db="UniProtKB">
        <authorList>
            <consortium name="WormBaseParasite"/>
        </authorList>
    </citation>
    <scope>IDENTIFICATION</scope>
</reference>
<dbReference type="PANTHER" id="PTHR11346">
    <property type="entry name" value="GALECTIN"/>
    <property type="match status" value="1"/>
</dbReference>
<proteinExistence type="predicted"/>
<dbReference type="PANTHER" id="PTHR11346:SF176">
    <property type="entry name" value="32 KDA BETA-GALACTOSIDE-BINDING LECTIN LEC-3"/>
    <property type="match status" value="1"/>
</dbReference>
<keyword evidence="2" id="KW-0677">Repeat</keyword>
<dbReference type="GO" id="GO:0016936">
    <property type="term" value="F:galactoside binding"/>
    <property type="evidence" value="ECO:0007669"/>
    <property type="project" value="TreeGrafter"/>
</dbReference>
<dbReference type="SUPFAM" id="SSF49899">
    <property type="entry name" value="Concanavalin A-like lectins/glucanases"/>
    <property type="match status" value="2"/>
</dbReference>
<evidence type="ECO:0000313" key="6">
    <source>
        <dbReference type="WBParaSite" id="ACRNAN_scaffold383.g13969.t1"/>
    </source>
</evidence>
<dbReference type="InterPro" id="IPR044156">
    <property type="entry name" value="Galectin-like"/>
</dbReference>
<evidence type="ECO:0000256" key="2">
    <source>
        <dbReference type="ARBA" id="ARBA00022737"/>
    </source>
</evidence>
<dbReference type="InterPro" id="IPR001079">
    <property type="entry name" value="Galectin_CRD"/>
</dbReference>
<name>A0A914DUE9_9BILA</name>
<evidence type="ECO:0000256" key="1">
    <source>
        <dbReference type="ARBA" id="ARBA00022734"/>
    </source>
</evidence>
<keyword evidence="5" id="KW-1185">Reference proteome</keyword>
<dbReference type="CDD" id="cd00070">
    <property type="entry name" value="GLECT"/>
    <property type="match status" value="2"/>
</dbReference>
<accession>A0A914DUE9</accession>
<dbReference type="WBParaSite" id="ACRNAN_scaffold383.g13969.t1">
    <property type="protein sequence ID" value="ACRNAN_scaffold383.g13969.t1"/>
    <property type="gene ID" value="ACRNAN_scaffold383.g13969"/>
</dbReference>
<dbReference type="SMART" id="SM00908">
    <property type="entry name" value="Gal-bind_lectin"/>
    <property type="match status" value="2"/>
</dbReference>
<evidence type="ECO:0000256" key="3">
    <source>
        <dbReference type="RuleBase" id="RU102079"/>
    </source>
</evidence>
<dbReference type="SMART" id="SM00276">
    <property type="entry name" value="GLECT"/>
    <property type="match status" value="2"/>
</dbReference>